<proteinExistence type="predicted"/>
<feature type="compositionally biased region" description="Pro residues" evidence="1">
    <location>
        <begin position="87"/>
        <end position="99"/>
    </location>
</feature>
<protein>
    <submittedName>
        <fullName evidence="2">Uncharacterized protein</fullName>
    </submittedName>
</protein>
<feature type="compositionally biased region" description="Polar residues" evidence="1">
    <location>
        <begin position="12"/>
        <end position="22"/>
    </location>
</feature>
<feature type="non-terminal residue" evidence="2">
    <location>
        <position position="1"/>
    </location>
</feature>
<dbReference type="EMBL" id="GDJX01006508">
    <property type="protein sequence ID" value="JAT61428.1"/>
    <property type="molecule type" value="Transcribed_RNA"/>
</dbReference>
<accession>A0A1D1Z3E7</accession>
<sequence length="177" mass="18700">RGRMPWGRGRGSSHSAQVSNPAQHLPALRVVHRGDLLAGRRSETAAMDEDEAMRALFPLSFGKPSKSQPHPASSSAHAATRRSTPLGPSPPHPPPPPAAAGPSLPSPSSSSNSWLSSLRNPNPTRSRYGPSDQGKLRDGVVVGPPPPLPPPGHEEEDAVRAIIGPARPMAEEEEEEE</sequence>
<feature type="compositionally biased region" description="Low complexity" evidence="1">
    <location>
        <begin position="63"/>
        <end position="86"/>
    </location>
</feature>
<reference evidence="2" key="1">
    <citation type="submission" date="2015-07" db="EMBL/GenBank/DDBJ databases">
        <title>Transcriptome Assembly of Anthurium amnicola.</title>
        <authorList>
            <person name="Suzuki J."/>
        </authorList>
    </citation>
    <scope>NUCLEOTIDE SEQUENCE</scope>
</reference>
<name>A0A1D1Z3E7_9ARAE</name>
<dbReference type="AlphaFoldDB" id="A0A1D1Z3E7"/>
<organism evidence="2">
    <name type="scientific">Anthurium amnicola</name>
    <dbReference type="NCBI Taxonomy" id="1678845"/>
    <lineage>
        <taxon>Eukaryota</taxon>
        <taxon>Viridiplantae</taxon>
        <taxon>Streptophyta</taxon>
        <taxon>Embryophyta</taxon>
        <taxon>Tracheophyta</taxon>
        <taxon>Spermatophyta</taxon>
        <taxon>Magnoliopsida</taxon>
        <taxon>Liliopsida</taxon>
        <taxon>Araceae</taxon>
        <taxon>Pothoideae</taxon>
        <taxon>Potheae</taxon>
        <taxon>Anthurium</taxon>
    </lineage>
</organism>
<evidence type="ECO:0000256" key="1">
    <source>
        <dbReference type="SAM" id="MobiDB-lite"/>
    </source>
</evidence>
<feature type="region of interest" description="Disordered" evidence="1">
    <location>
        <begin position="57"/>
        <end position="177"/>
    </location>
</feature>
<feature type="compositionally biased region" description="Low complexity" evidence="1">
    <location>
        <begin position="100"/>
        <end position="123"/>
    </location>
</feature>
<gene>
    <name evidence="2" type="ORF">g.110009</name>
</gene>
<evidence type="ECO:0000313" key="2">
    <source>
        <dbReference type="EMBL" id="JAT61428.1"/>
    </source>
</evidence>
<feature type="region of interest" description="Disordered" evidence="1">
    <location>
        <begin position="1"/>
        <end position="29"/>
    </location>
</feature>
<feature type="non-terminal residue" evidence="2">
    <location>
        <position position="177"/>
    </location>
</feature>